<dbReference type="Pfam" id="PF14291">
    <property type="entry name" value="DUF4371"/>
    <property type="match status" value="1"/>
</dbReference>
<accession>A0AAD9XBS5</accession>
<dbReference type="PANTHER" id="PTHR45749">
    <property type="match status" value="1"/>
</dbReference>
<dbReference type="InterPro" id="IPR008906">
    <property type="entry name" value="HATC_C_dom"/>
</dbReference>
<protein>
    <recommendedName>
        <fullName evidence="6">Zinc finger MYM-type protein 1-like</fullName>
    </recommendedName>
</protein>
<feature type="domain" description="HAT C-terminal dimerisation" evidence="2">
    <location>
        <begin position="370"/>
        <end position="438"/>
    </location>
</feature>
<evidence type="ECO:0000313" key="5">
    <source>
        <dbReference type="Proteomes" id="UP001280121"/>
    </source>
</evidence>
<feature type="domain" description="DUF4371" evidence="3">
    <location>
        <begin position="104"/>
        <end position="309"/>
    </location>
</feature>
<evidence type="ECO:0008006" key="6">
    <source>
        <dbReference type="Google" id="ProtNLM"/>
    </source>
</evidence>
<dbReference type="GO" id="GO:0046983">
    <property type="term" value="F:protein dimerization activity"/>
    <property type="evidence" value="ECO:0007669"/>
    <property type="project" value="InterPro"/>
</dbReference>
<dbReference type="InterPro" id="IPR025398">
    <property type="entry name" value="DUF4371"/>
</dbReference>
<evidence type="ECO:0000259" key="3">
    <source>
        <dbReference type="Pfam" id="PF14291"/>
    </source>
</evidence>
<dbReference type="AlphaFoldDB" id="A0AAD9XBS5"/>
<feature type="compositionally biased region" description="Low complexity" evidence="1">
    <location>
        <begin position="17"/>
        <end position="35"/>
    </location>
</feature>
<reference evidence="4" key="1">
    <citation type="journal article" date="2023" name="Plant J.">
        <title>Genome sequences and population genomics provide insights into the demographic history, inbreeding, and mutation load of two 'living fossil' tree species of Dipteronia.</title>
        <authorList>
            <person name="Feng Y."/>
            <person name="Comes H.P."/>
            <person name="Chen J."/>
            <person name="Zhu S."/>
            <person name="Lu R."/>
            <person name="Zhang X."/>
            <person name="Li P."/>
            <person name="Qiu J."/>
            <person name="Olsen K.M."/>
            <person name="Qiu Y."/>
        </authorList>
    </citation>
    <scope>NUCLEOTIDE SEQUENCE</scope>
    <source>
        <strain evidence="4">KIB01</strain>
    </source>
</reference>
<feature type="region of interest" description="Disordered" evidence="1">
    <location>
        <begin position="15"/>
        <end position="57"/>
    </location>
</feature>
<sequence>MRKSSTIAGFFKRIKTSEAGSSSSTSNINTPTSENQSTEPPTSDINQDNKSLVRDPGLRQQIWDYPVNERDEIRRAYIKAGPFQPILDHYNKSGRDSHKHNHMTPHKIAERASTDLMNQSQHIERVVEKYNSQEIANNRFRVKTTIEVVRWLAFQGCAFRGHNESSSSINRGNFLELLELLASNNEKVGELVLDKAPKNACYTSPDIQKEILQVFATRVKNEIRKEIGDAEFCIIVDEARDESKKEQMAIVLRFVYQDGILRERFFGVVHVSDTASLTLKNSIYFVLSNHNLDIQNIRGQNYDGASNMRALEPREGNESFRIDDICKLINTFYPHEFADHEKLQLKMQLQHYEYNVVQHSEFINLLALSSLCQWLVRTRKSTIYPLVHRIIVLVLTLPVSTVTTERSFSAMRIVKTRLRNKMKDDFLTNSLIMYIEREIAEKLSIDSIVDDFRDLK</sequence>
<name>A0AAD9XBS5_9ROSI</name>
<gene>
    <name evidence="4" type="ORF">Ddye_009439</name>
</gene>
<dbReference type="EMBL" id="JANJYI010000003">
    <property type="protein sequence ID" value="KAK2656387.1"/>
    <property type="molecule type" value="Genomic_DNA"/>
</dbReference>
<comment type="caution">
    <text evidence="4">The sequence shown here is derived from an EMBL/GenBank/DDBJ whole genome shotgun (WGS) entry which is preliminary data.</text>
</comment>
<evidence type="ECO:0000259" key="2">
    <source>
        <dbReference type="Pfam" id="PF05699"/>
    </source>
</evidence>
<dbReference type="InterPro" id="IPR012337">
    <property type="entry name" value="RNaseH-like_sf"/>
</dbReference>
<evidence type="ECO:0000313" key="4">
    <source>
        <dbReference type="EMBL" id="KAK2656387.1"/>
    </source>
</evidence>
<organism evidence="4 5">
    <name type="scientific">Dipteronia dyeriana</name>
    <dbReference type="NCBI Taxonomy" id="168575"/>
    <lineage>
        <taxon>Eukaryota</taxon>
        <taxon>Viridiplantae</taxon>
        <taxon>Streptophyta</taxon>
        <taxon>Embryophyta</taxon>
        <taxon>Tracheophyta</taxon>
        <taxon>Spermatophyta</taxon>
        <taxon>Magnoliopsida</taxon>
        <taxon>eudicotyledons</taxon>
        <taxon>Gunneridae</taxon>
        <taxon>Pentapetalae</taxon>
        <taxon>rosids</taxon>
        <taxon>malvids</taxon>
        <taxon>Sapindales</taxon>
        <taxon>Sapindaceae</taxon>
        <taxon>Hippocastanoideae</taxon>
        <taxon>Acereae</taxon>
        <taxon>Dipteronia</taxon>
    </lineage>
</organism>
<keyword evidence="5" id="KW-1185">Reference proteome</keyword>
<dbReference type="Proteomes" id="UP001280121">
    <property type="component" value="Unassembled WGS sequence"/>
</dbReference>
<dbReference type="PANTHER" id="PTHR45749:SF26">
    <property type="entry name" value="ZINC FINGER MYM-TYPE PROTEIN 1-LIKE"/>
    <property type="match status" value="1"/>
</dbReference>
<evidence type="ECO:0000256" key="1">
    <source>
        <dbReference type="SAM" id="MobiDB-lite"/>
    </source>
</evidence>
<dbReference type="SUPFAM" id="SSF53098">
    <property type="entry name" value="Ribonuclease H-like"/>
    <property type="match status" value="1"/>
</dbReference>
<feature type="compositionally biased region" description="Polar residues" evidence="1">
    <location>
        <begin position="36"/>
        <end position="50"/>
    </location>
</feature>
<dbReference type="Pfam" id="PF05699">
    <property type="entry name" value="Dimer_Tnp_hAT"/>
    <property type="match status" value="1"/>
</dbReference>
<proteinExistence type="predicted"/>